<dbReference type="GO" id="GO:0003700">
    <property type="term" value="F:DNA-binding transcription factor activity"/>
    <property type="evidence" value="ECO:0007669"/>
    <property type="project" value="TreeGrafter"/>
</dbReference>
<evidence type="ECO:0000313" key="6">
    <source>
        <dbReference type="EMBL" id="ACL05850.1"/>
    </source>
</evidence>
<dbReference type="InterPro" id="IPR001647">
    <property type="entry name" value="HTH_TetR"/>
</dbReference>
<dbReference type="RefSeq" id="WP_015948897.1">
    <property type="nucleotide sequence ID" value="NC_011768.1"/>
</dbReference>
<keyword evidence="3" id="KW-0804">Transcription</keyword>
<dbReference type="InterPro" id="IPR009057">
    <property type="entry name" value="Homeodomain-like_sf"/>
</dbReference>
<evidence type="ECO:0000256" key="2">
    <source>
        <dbReference type="ARBA" id="ARBA00023125"/>
    </source>
</evidence>
<evidence type="ECO:0000313" key="7">
    <source>
        <dbReference type="Proteomes" id="UP000000739"/>
    </source>
</evidence>
<dbReference type="InterPro" id="IPR036291">
    <property type="entry name" value="NAD(P)-bd_dom_sf"/>
</dbReference>
<keyword evidence="2 4" id="KW-0238">DNA-binding</keyword>
<dbReference type="KEGG" id="dal:Dalk_4166"/>
<dbReference type="GO" id="GO:0000976">
    <property type="term" value="F:transcription cis-regulatory region binding"/>
    <property type="evidence" value="ECO:0007669"/>
    <property type="project" value="TreeGrafter"/>
</dbReference>
<organism evidence="6 7">
    <name type="scientific">Desulfatibacillum aliphaticivorans</name>
    <dbReference type="NCBI Taxonomy" id="218208"/>
    <lineage>
        <taxon>Bacteria</taxon>
        <taxon>Pseudomonadati</taxon>
        <taxon>Thermodesulfobacteriota</taxon>
        <taxon>Desulfobacteria</taxon>
        <taxon>Desulfobacterales</taxon>
        <taxon>Desulfatibacillaceae</taxon>
        <taxon>Desulfatibacillum</taxon>
    </lineage>
</organism>
<dbReference type="eggNOG" id="COG1309">
    <property type="taxonomic scope" value="Bacteria"/>
</dbReference>
<feature type="DNA-binding region" description="H-T-H motif" evidence="4">
    <location>
        <begin position="22"/>
        <end position="41"/>
    </location>
</feature>
<dbReference type="PANTHER" id="PTHR30055">
    <property type="entry name" value="HTH-TYPE TRANSCRIPTIONAL REGULATOR RUTR"/>
    <property type="match status" value="1"/>
</dbReference>
<dbReference type="PROSITE" id="PS50977">
    <property type="entry name" value="HTH_TETR_2"/>
    <property type="match status" value="1"/>
</dbReference>
<dbReference type="InterPro" id="IPR050109">
    <property type="entry name" value="HTH-type_TetR-like_transc_reg"/>
</dbReference>
<proteinExistence type="predicted"/>
<dbReference type="Gene3D" id="1.10.10.60">
    <property type="entry name" value="Homeodomain-like"/>
    <property type="match status" value="1"/>
</dbReference>
<gene>
    <name evidence="6" type="ordered locus">Dalk_4166</name>
</gene>
<dbReference type="SUPFAM" id="SSF51735">
    <property type="entry name" value="NAD(P)-binding Rossmann-fold domains"/>
    <property type="match status" value="1"/>
</dbReference>
<dbReference type="HOGENOM" id="CLU_1213209_0_0_7"/>
<name>B8FMY0_DESAL</name>
<sequence>MKNCILDHALELLGQKGFDGLTMRGVARSMGVSSGTLYVYYENKDELYLAVLTNGFERLHEKCRTALEGVAAPMDRLKALAAAYLDFGLKDSHFYNLMFTWHVPKFQDYFGTPMEAAASHEVAVSQEFYNFALQPIREIGKHFKGRKESDPCQKTGVFYGDAKMEAEALVKGYESRFAGGAVIVRPSNVIGPGSVWVAQVGAIIQGGGFAKLVWQAAKLMPITTRQAH</sequence>
<feature type="domain" description="HTH tetR-type" evidence="5">
    <location>
        <begin position="1"/>
        <end position="59"/>
    </location>
</feature>
<dbReference type="SUPFAM" id="SSF48498">
    <property type="entry name" value="Tetracyclin repressor-like, C-terminal domain"/>
    <property type="match status" value="1"/>
</dbReference>
<dbReference type="PRINTS" id="PR00455">
    <property type="entry name" value="HTHTETR"/>
</dbReference>
<dbReference type="PANTHER" id="PTHR30055:SF234">
    <property type="entry name" value="HTH-TYPE TRANSCRIPTIONAL REGULATOR BETI"/>
    <property type="match status" value="1"/>
</dbReference>
<evidence type="ECO:0000256" key="1">
    <source>
        <dbReference type="ARBA" id="ARBA00023015"/>
    </source>
</evidence>
<evidence type="ECO:0000259" key="5">
    <source>
        <dbReference type="PROSITE" id="PS50977"/>
    </source>
</evidence>
<dbReference type="Gene3D" id="3.40.50.720">
    <property type="entry name" value="NAD(P)-binding Rossmann-like Domain"/>
    <property type="match status" value="1"/>
</dbReference>
<dbReference type="EMBL" id="CP001322">
    <property type="protein sequence ID" value="ACL05850.1"/>
    <property type="molecule type" value="Genomic_DNA"/>
</dbReference>
<dbReference type="Gene3D" id="1.10.357.10">
    <property type="entry name" value="Tetracycline Repressor, domain 2"/>
    <property type="match status" value="1"/>
</dbReference>
<evidence type="ECO:0000256" key="3">
    <source>
        <dbReference type="ARBA" id="ARBA00023163"/>
    </source>
</evidence>
<dbReference type="eggNOG" id="COG0451">
    <property type="taxonomic scope" value="Bacteria"/>
</dbReference>
<accession>B8FMY0</accession>
<dbReference type="AlphaFoldDB" id="B8FMY0"/>
<dbReference type="InterPro" id="IPR036271">
    <property type="entry name" value="Tet_transcr_reg_TetR-rel_C_sf"/>
</dbReference>
<dbReference type="Pfam" id="PF00440">
    <property type="entry name" value="TetR_N"/>
    <property type="match status" value="1"/>
</dbReference>
<reference evidence="6 7" key="1">
    <citation type="journal article" date="2012" name="Environ. Microbiol.">
        <title>The genome sequence of Desulfatibacillum alkenivorans AK-01: a blueprint for anaerobic alkane oxidation.</title>
        <authorList>
            <person name="Callaghan A.V."/>
            <person name="Morris B.E."/>
            <person name="Pereira I.A."/>
            <person name="McInerney M.J."/>
            <person name="Austin R.N."/>
            <person name="Groves J.T."/>
            <person name="Kukor J.J."/>
            <person name="Suflita J.M."/>
            <person name="Young L.Y."/>
            <person name="Zylstra G.J."/>
            <person name="Wawrik B."/>
        </authorList>
    </citation>
    <scope>NUCLEOTIDE SEQUENCE [LARGE SCALE GENOMIC DNA]</scope>
    <source>
        <strain evidence="6 7">AK-01</strain>
    </source>
</reference>
<dbReference type="Proteomes" id="UP000000739">
    <property type="component" value="Chromosome"/>
</dbReference>
<keyword evidence="1" id="KW-0805">Transcription regulation</keyword>
<protein>
    <submittedName>
        <fullName evidence="6">Transcriptional regulator, TetR family</fullName>
    </submittedName>
</protein>
<evidence type="ECO:0000256" key="4">
    <source>
        <dbReference type="PROSITE-ProRule" id="PRU00335"/>
    </source>
</evidence>
<keyword evidence="7" id="KW-1185">Reference proteome</keyword>
<dbReference type="SUPFAM" id="SSF46689">
    <property type="entry name" value="Homeodomain-like"/>
    <property type="match status" value="1"/>
</dbReference>